<dbReference type="InterPro" id="IPR003362">
    <property type="entry name" value="Bact_transf"/>
</dbReference>
<dbReference type="Pfam" id="PF02397">
    <property type="entry name" value="Bac_transf"/>
    <property type="match status" value="1"/>
</dbReference>
<dbReference type="EMBL" id="JBHTLX010000023">
    <property type="protein sequence ID" value="MFD1249852.1"/>
    <property type="molecule type" value="Genomic_DNA"/>
</dbReference>
<comment type="similarity">
    <text evidence="1">Belongs to the bacterial sugar transferase family.</text>
</comment>
<comment type="caution">
    <text evidence="3">The sequence shown here is derived from an EMBL/GenBank/DDBJ whole genome shotgun (WGS) entry which is preliminary data.</text>
</comment>
<sequence>MHLKRLFDVVVVTLAAVVWLPAVLAGALLILVTAGRPVFYRSNRLVDSGEPTKVVKFRTMVKNADKLVNRDTVPVTNTRFLNIAPDSPLYTKAGRFLERCGLTEIPQLFHVVTGKMSIVGNRPLPTNVMNALLEEYPYAGDRFLAPAGLTGPAQLVGRDALSDSERLRIEGAYCHAVIDGYRFRLDFTILLATVLIVARVKDSMSYAEVMDMIAHASGSRGNVAVMEESHSAIGDNTEVA</sequence>
<feature type="domain" description="Bacterial sugar transferase" evidence="2">
    <location>
        <begin position="4"/>
        <end position="197"/>
    </location>
</feature>
<dbReference type="Proteomes" id="UP001597229">
    <property type="component" value="Unassembled WGS sequence"/>
</dbReference>
<evidence type="ECO:0000313" key="3">
    <source>
        <dbReference type="EMBL" id="MFD1249852.1"/>
    </source>
</evidence>
<protein>
    <submittedName>
        <fullName evidence="3">Sugar transferase</fullName>
    </submittedName>
</protein>
<organism evidence="3 4">
    <name type="scientific">Nocardioides ginsengisoli</name>
    <dbReference type="NCBI Taxonomy" id="363868"/>
    <lineage>
        <taxon>Bacteria</taxon>
        <taxon>Bacillati</taxon>
        <taxon>Actinomycetota</taxon>
        <taxon>Actinomycetes</taxon>
        <taxon>Propionibacteriales</taxon>
        <taxon>Nocardioidaceae</taxon>
        <taxon>Nocardioides</taxon>
    </lineage>
</organism>
<reference evidence="4" key="1">
    <citation type="journal article" date="2019" name="Int. J. Syst. Evol. Microbiol.">
        <title>The Global Catalogue of Microorganisms (GCM) 10K type strain sequencing project: providing services to taxonomists for standard genome sequencing and annotation.</title>
        <authorList>
            <consortium name="The Broad Institute Genomics Platform"/>
            <consortium name="The Broad Institute Genome Sequencing Center for Infectious Disease"/>
            <person name="Wu L."/>
            <person name="Ma J."/>
        </authorList>
    </citation>
    <scope>NUCLEOTIDE SEQUENCE [LARGE SCALE GENOMIC DNA]</scope>
    <source>
        <strain evidence="4">CCUG 52478</strain>
    </source>
</reference>
<evidence type="ECO:0000259" key="2">
    <source>
        <dbReference type="Pfam" id="PF02397"/>
    </source>
</evidence>
<dbReference type="RefSeq" id="WP_367920373.1">
    <property type="nucleotide sequence ID" value="NZ_BAABAC010000030.1"/>
</dbReference>
<keyword evidence="3" id="KW-0808">Transferase</keyword>
<name>A0ABW3W3J7_9ACTN</name>
<evidence type="ECO:0000256" key="1">
    <source>
        <dbReference type="ARBA" id="ARBA00006464"/>
    </source>
</evidence>
<proteinExistence type="inferred from homology"/>
<gene>
    <name evidence="3" type="ORF">ACFQ3F_18780</name>
</gene>
<evidence type="ECO:0000313" key="4">
    <source>
        <dbReference type="Proteomes" id="UP001597229"/>
    </source>
</evidence>
<accession>A0ABW3W3J7</accession>
<keyword evidence="4" id="KW-1185">Reference proteome</keyword>
<dbReference type="GO" id="GO:0016740">
    <property type="term" value="F:transferase activity"/>
    <property type="evidence" value="ECO:0007669"/>
    <property type="project" value="UniProtKB-KW"/>
</dbReference>
<dbReference type="PANTHER" id="PTHR30576">
    <property type="entry name" value="COLANIC BIOSYNTHESIS UDP-GLUCOSE LIPID CARRIER TRANSFERASE"/>
    <property type="match status" value="1"/>
</dbReference>
<dbReference type="PANTHER" id="PTHR30576:SF0">
    <property type="entry name" value="UNDECAPRENYL-PHOSPHATE N-ACETYLGALACTOSAMINYL 1-PHOSPHATE TRANSFERASE-RELATED"/>
    <property type="match status" value="1"/>
</dbReference>